<gene>
    <name evidence="1" type="ORF">GMARGA_LOCUS10827</name>
</gene>
<keyword evidence="2" id="KW-1185">Reference proteome</keyword>
<dbReference type="Proteomes" id="UP000789901">
    <property type="component" value="Unassembled WGS sequence"/>
</dbReference>
<accession>A0ABN7UVQ8</accession>
<protein>
    <submittedName>
        <fullName evidence="1">5095_t:CDS:1</fullName>
    </submittedName>
</protein>
<evidence type="ECO:0000313" key="1">
    <source>
        <dbReference type="EMBL" id="CAG8678586.1"/>
    </source>
</evidence>
<proteinExistence type="predicted"/>
<evidence type="ECO:0000313" key="2">
    <source>
        <dbReference type="Proteomes" id="UP000789901"/>
    </source>
</evidence>
<name>A0ABN7UVQ8_GIGMA</name>
<comment type="caution">
    <text evidence="1">The sequence shown here is derived from an EMBL/GenBank/DDBJ whole genome shotgun (WGS) entry which is preliminary data.</text>
</comment>
<organism evidence="1 2">
    <name type="scientific">Gigaspora margarita</name>
    <dbReference type="NCBI Taxonomy" id="4874"/>
    <lineage>
        <taxon>Eukaryota</taxon>
        <taxon>Fungi</taxon>
        <taxon>Fungi incertae sedis</taxon>
        <taxon>Mucoromycota</taxon>
        <taxon>Glomeromycotina</taxon>
        <taxon>Glomeromycetes</taxon>
        <taxon>Diversisporales</taxon>
        <taxon>Gigasporaceae</taxon>
        <taxon>Gigaspora</taxon>
    </lineage>
</organism>
<reference evidence="1 2" key="1">
    <citation type="submission" date="2021-06" db="EMBL/GenBank/DDBJ databases">
        <authorList>
            <person name="Kallberg Y."/>
            <person name="Tangrot J."/>
            <person name="Rosling A."/>
        </authorList>
    </citation>
    <scope>NUCLEOTIDE SEQUENCE [LARGE SCALE GENOMIC DNA]</scope>
    <source>
        <strain evidence="1 2">120-4 pot B 10/14</strain>
    </source>
</reference>
<sequence>MVRVTKPGGWIEIMERDIFWYNEGDAIKNWRTNIVEGLKADKGIDLIISPHIPNYLSANKSLTNISKDERVEPLGSWGGILGKAYGQLIMWGAMNLSEAVSNIKFQEGEYSTLVDIAFKDLNSNKAFDKKFGA</sequence>
<dbReference type="EMBL" id="CAJVQB010006165">
    <property type="protein sequence ID" value="CAG8678586.1"/>
    <property type="molecule type" value="Genomic_DNA"/>
</dbReference>